<protein>
    <recommendedName>
        <fullName evidence="4">DUF3311 domain-containing protein</fullName>
    </recommendedName>
</protein>
<evidence type="ECO:0000256" key="1">
    <source>
        <dbReference type="SAM" id="Phobius"/>
    </source>
</evidence>
<sequence>MRLLLSLPFIGLLWVPFYNRELPSLWGFPFFYWYQFAWVPLTSLLIWIVFRDGLKKGEE</sequence>
<dbReference type="AlphaFoldDB" id="A0A0H3WV41"/>
<evidence type="ECO:0008006" key="4">
    <source>
        <dbReference type="Google" id="ProtNLM"/>
    </source>
</evidence>
<dbReference type="Pfam" id="PF11755">
    <property type="entry name" value="DUF3311"/>
    <property type="match status" value="1"/>
</dbReference>
<organism evidence="2 3">
    <name type="scientific">Pandoraea faecigallinarum</name>
    <dbReference type="NCBI Taxonomy" id="656179"/>
    <lineage>
        <taxon>Bacteria</taxon>
        <taxon>Pseudomonadati</taxon>
        <taxon>Pseudomonadota</taxon>
        <taxon>Betaproteobacteria</taxon>
        <taxon>Burkholderiales</taxon>
        <taxon>Burkholderiaceae</taxon>
        <taxon>Pandoraea</taxon>
    </lineage>
</organism>
<dbReference type="KEGG" id="pfg:AB870_17950"/>
<dbReference type="OrthoDB" id="123261at2"/>
<keyword evidence="1" id="KW-0812">Transmembrane</keyword>
<dbReference type="PATRIC" id="fig|656179.3.peg.3822"/>
<dbReference type="STRING" id="656179.AB870_17950"/>
<dbReference type="EMBL" id="CP011807">
    <property type="protein sequence ID" value="AKM31597.1"/>
    <property type="molecule type" value="Genomic_DNA"/>
</dbReference>
<evidence type="ECO:0000313" key="3">
    <source>
        <dbReference type="Proteomes" id="UP000035651"/>
    </source>
</evidence>
<proteinExistence type="predicted"/>
<dbReference type="Proteomes" id="UP000035651">
    <property type="component" value="Chromosome"/>
</dbReference>
<gene>
    <name evidence="2" type="ORF">AB870_17950</name>
</gene>
<keyword evidence="1" id="KW-0472">Membrane</keyword>
<keyword evidence="1" id="KW-1133">Transmembrane helix</keyword>
<evidence type="ECO:0000313" key="2">
    <source>
        <dbReference type="EMBL" id="AKM31597.1"/>
    </source>
</evidence>
<feature type="transmembrane region" description="Helical" evidence="1">
    <location>
        <begin position="29"/>
        <end position="50"/>
    </location>
</feature>
<name>A0A0H3WV41_9BURK</name>
<keyword evidence="3" id="KW-1185">Reference proteome</keyword>
<accession>A0A0H3WV41</accession>
<dbReference type="RefSeq" id="WP_047907380.1">
    <property type="nucleotide sequence ID" value="NZ_CP011807.3"/>
</dbReference>
<dbReference type="InterPro" id="IPR021741">
    <property type="entry name" value="DUF3311"/>
</dbReference>
<reference evidence="2" key="1">
    <citation type="submission" date="2016-06" db="EMBL/GenBank/DDBJ databases">
        <title>Complete Genome Sequence of Pandoraea faecigallinarum DSM-23572.</title>
        <authorList>
            <person name="Yong D."/>
            <person name="Ee R."/>
            <person name="Lim Y.-L."/>
            <person name="Yin W.-F."/>
            <person name="Chan K.-G."/>
        </authorList>
    </citation>
    <scope>NUCLEOTIDE SEQUENCE</scope>
    <source>
        <strain evidence="2">DSM 23572</strain>
    </source>
</reference>